<feature type="chain" id="PRO_5010897431" evidence="2">
    <location>
        <begin position="23"/>
        <end position="649"/>
    </location>
</feature>
<feature type="signal peptide" evidence="2">
    <location>
        <begin position="1"/>
        <end position="22"/>
    </location>
</feature>
<dbReference type="PANTHER" id="PTHR11575">
    <property type="entry name" value="5'-NUCLEOTIDASE-RELATED"/>
    <property type="match status" value="1"/>
</dbReference>
<dbReference type="EMBL" id="CP021377">
    <property type="protein sequence ID" value="ART83621.1"/>
    <property type="molecule type" value="Genomic_DNA"/>
</dbReference>
<dbReference type="Pfam" id="PF00149">
    <property type="entry name" value="Metallophos"/>
    <property type="match status" value="1"/>
</dbReference>
<name>A0A1Y0D7T4_9GAMM</name>
<keyword evidence="6" id="KW-1185">Reference proteome</keyword>
<dbReference type="Gene3D" id="3.60.21.10">
    <property type="match status" value="1"/>
</dbReference>
<accession>A0A1Y0D7T4</accession>
<dbReference type="AlphaFoldDB" id="A0A1Y0D7T4"/>
<dbReference type="GO" id="GO:0008768">
    <property type="term" value="F:UDP-sugar diphosphatase activity"/>
    <property type="evidence" value="ECO:0007669"/>
    <property type="project" value="TreeGrafter"/>
</dbReference>
<dbReference type="Proteomes" id="UP000243937">
    <property type="component" value="Chromosome"/>
</dbReference>
<sequence>MNKTLMASLLALALTGCASSQSDQPFSLTLAHINDTQSHFDADDVRLSFANKAVYTRAGGSARVFNYANQLREQAHTNNQAFLFLHAGDAWQGSGYFTQHKGAMNADILSRMQLDAMTLGEREFALDNRHLASFIEQVDFPVLAANLDARQDADLQAVENLQPYVLYAFKGNKKKRVASVKDAGKSPVVAVLGLVRQDMATAGKQVGQLSFEQEVSRAQSTVNALKEQGVSHIVALTHLGLERDNQLAQKVNGIDVIVGGHAQGLLGDFTALGGTKNEPYARRFTNPDGRGSTCVVQSGQFGQAIGKVTVTFTYDGRVSQCEGGNTLLVDQQFYTDVRRNDTQRVSEQQQQSIMAAIADADADNIAIVAEDKSLQQYIAKEYQPALLKAYGKVIGVVPQTLAHAQLPVTGKSSQVAPLVAASQLYWLNTQGVQSVTGRQADFSLVAASAINQGVEIGAIKAGQISMELLPGNNPISLVSLTGHQVAGLLLEAINGAIAPNADGGSFPYVAGLRYQFNETSRGRGYLSRIEYARNGQWTRLDPNTQYQVALTGFHALANGGGQTLFDAQQVLTDRIDLAYVNGNLAAFPVARLSKNAQGAIEVNYINQPLNCQQAQVSCNTPAYAFTDYVRDNRPALTALAEPGISLNRL</sequence>
<feature type="domain" description="5'-Nucleotidase C-terminal" evidence="4">
    <location>
        <begin position="405"/>
        <end position="562"/>
    </location>
</feature>
<dbReference type="GO" id="GO:0000166">
    <property type="term" value="F:nucleotide binding"/>
    <property type="evidence" value="ECO:0007669"/>
    <property type="project" value="UniProtKB-KW"/>
</dbReference>
<evidence type="ECO:0000259" key="4">
    <source>
        <dbReference type="Pfam" id="PF02872"/>
    </source>
</evidence>
<dbReference type="InterPro" id="IPR006179">
    <property type="entry name" value="5_nucleotidase/apyrase"/>
</dbReference>
<dbReference type="PROSITE" id="PS51257">
    <property type="entry name" value="PROKAR_LIPOPROTEIN"/>
    <property type="match status" value="1"/>
</dbReference>
<dbReference type="SUPFAM" id="SSF56300">
    <property type="entry name" value="Metallo-dependent phosphatases"/>
    <property type="match status" value="1"/>
</dbReference>
<comment type="similarity">
    <text evidence="2">Belongs to the 5'-nucleotidase family.</text>
</comment>
<dbReference type="GO" id="GO:0009166">
    <property type="term" value="P:nucleotide catabolic process"/>
    <property type="evidence" value="ECO:0007669"/>
    <property type="project" value="InterPro"/>
</dbReference>
<dbReference type="InterPro" id="IPR036907">
    <property type="entry name" value="5'-Nucleotdase_C_sf"/>
</dbReference>
<dbReference type="PANTHER" id="PTHR11575:SF24">
    <property type="entry name" value="5'-NUCLEOTIDASE"/>
    <property type="match status" value="1"/>
</dbReference>
<dbReference type="PRINTS" id="PR01607">
    <property type="entry name" value="APYRASEFAMLY"/>
</dbReference>
<dbReference type="InterPro" id="IPR029052">
    <property type="entry name" value="Metallo-depent_PP-like"/>
</dbReference>
<protein>
    <submittedName>
        <fullName evidence="5">Bifunctional metallophosphatase/5'-nucleotidase</fullName>
    </submittedName>
</protein>
<dbReference type="GO" id="GO:0030288">
    <property type="term" value="C:outer membrane-bounded periplasmic space"/>
    <property type="evidence" value="ECO:0007669"/>
    <property type="project" value="TreeGrafter"/>
</dbReference>
<dbReference type="Gene3D" id="3.90.780.10">
    <property type="entry name" value="5'-Nucleotidase, C-terminal domain"/>
    <property type="match status" value="1"/>
</dbReference>
<evidence type="ECO:0000313" key="6">
    <source>
        <dbReference type="Proteomes" id="UP000243937"/>
    </source>
</evidence>
<dbReference type="GO" id="GO:0008253">
    <property type="term" value="F:5'-nucleotidase activity"/>
    <property type="evidence" value="ECO:0007669"/>
    <property type="project" value="TreeGrafter"/>
</dbReference>
<organism evidence="5 6">
    <name type="scientific">Oceanisphaera profunda</name>
    <dbReference type="NCBI Taxonomy" id="1416627"/>
    <lineage>
        <taxon>Bacteria</taxon>
        <taxon>Pseudomonadati</taxon>
        <taxon>Pseudomonadota</taxon>
        <taxon>Gammaproteobacteria</taxon>
        <taxon>Aeromonadales</taxon>
        <taxon>Aeromonadaceae</taxon>
        <taxon>Oceanisphaera</taxon>
    </lineage>
</organism>
<dbReference type="Pfam" id="PF02872">
    <property type="entry name" value="5_nucleotid_C"/>
    <property type="match status" value="1"/>
</dbReference>
<keyword evidence="2" id="KW-0378">Hydrolase</keyword>
<evidence type="ECO:0000259" key="3">
    <source>
        <dbReference type="Pfam" id="PF00149"/>
    </source>
</evidence>
<evidence type="ECO:0000256" key="1">
    <source>
        <dbReference type="ARBA" id="ARBA00022729"/>
    </source>
</evidence>
<dbReference type="InterPro" id="IPR004843">
    <property type="entry name" value="Calcineurin-like_PHP"/>
</dbReference>
<dbReference type="SUPFAM" id="SSF55816">
    <property type="entry name" value="5'-nucleotidase (syn. UDP-sugar hydrolase), C-terminal domain"/>
    <property type="match status" value="1"/>
</dbReference>
<gene>
    <name evidence="5" type="ORF">CBP31_14095</name>
</gene>
<dbReference type="RefSeq" id="WP_087038300.1">
    <property type="nucleotide sequence ID" value="NZ_CP021377.1"/>
</dbReference>
<dbReference type="InterPro" id="IPR008334">
    <property type="entry name" value="5'-Nucleotdase_C"/>
</dbReference>
<dbReference type="OrthoDB" id="9803927at2"/>
<keyword evidence="1 2" id="KW-0732">Signal</keyword>
<reference evidence="5 6" key="1">
    <citation type="journal article" date="2014" name="Int. J. Syst. Evol. Microbiol.">
        <title>Oceanisphaera profunda sp. nov., a marine bacterium isolated from deep-sea sediment, and emended description of the genus Oceanisphaera.</title>
        <authorList>
            <person name="Xu Z."/>
            <person name="Zhang X.Y."/>
            <person name="Su H.N."/>
            <person name="Yu Z.C."/>
            <person name="Liu C."/>
            <person name="Li H."/>
            <person name="Chen X.L."/>
            <person name="Song X.Y."/>
            <person name="Xie B.B."/>
            <person name="Qin Q.L."/>
            <person name="Zhou B.C."/>
            <person name="Shi M."/>
            <person name="Huang Y."/>
            <person name="Zhang Y.Z."/>
        </authorList>
    </citation>
    <scope>NUCLEOTIDE SEQUENCE [LARGE SCALE GENOMIC DNA]</scope>
    <source>
        <strain evidence="5 6">SM1222</strain>
    </source>
</reference>
<keyword evidence="2" id="KW-0547">Nucleotide-binding</keyword>
<evidence type="ECO:0000313" key="5">
    <source>
        <dbReference type="EMBL" id="ART83621.1"/>
    </source>
</evidence>
<dbReference type="KEGG" id="opf:CBP31_14095"/>
<feature type="domain" description="Calcineurin-like phosphoesterase" evidence="3">
    <location>
        <begin position="29"/>
        <end position="261"/>
    </location>
</feature>
<proteinExistence type="inferred from homology"/>
<evidence type="ECO:0000256" key="2">
    <source>
        <dbReference type="RuleBase" id="RU362119"/>
    </source>
</evidence>